<keyword evidence="4" id="KW-1185">Reference proteome</keyword>
<feature type="repeat" description="TPR" evidence="1">
    <location>
        <begin position="175"/>
        <end position="208"/>
    </location>
</feature>
<dbReference type="PROSITE" id="PS50005">
    <property type="entry name" value="TPR"/>
    <property type="match status" value="1"/>
</dbReference>
<protein>
    <submittedName>
        <fullName evidence="3">CHAT domain-containing protein</fullName>
    </submittedName>
</protein>
<organism evidence="3 4">
    <name type="scientific">Paracidobacterium acidisoli</name>
    <dbReference type="NCBI Taxonomy" id="2303751"/>
    <lineage>
        <taxon>Bacteria</taxon>
        <taxon>Pseudomonadati</taxon>
        <taxon>Acidobacteriota</taxon>
        <taxon>Terriglobia</taxon>
        <taxon>Terriglobales</taxon>
        <taxon>Acidobacteriaceae</taxon>
        <taxon>Paracidobacterium</taxon>
    </lineage>
</organism>
<evidence type="ECO:0000313" key="3">
    <source>
        <dbReference type="EMBL" id="RFU17801.1"/>
    </source>
</evidence>
<evidence type="ECO:0000256" key="1">
    <source>
        <dbReference type="PROSITE-ProRule" id="PRU00339"/>
    </source>
</evidence>
<accession>A0A372ISP6</accession>
<feature type="domain" description="CHAT" evidence="2">
    <location>
        <begin position="503"/>
        <end position="779"/>
    </location>
</feature>
<dbReference type="Gene3D" id="1.25.40.10">
    <property type="entry name" value="Tetratricopeptide repeat domain"/>
    <property type="match status" value="2"/>
</dbReference>
<dbReference type="PANTHER" id="PTHR10098:SF108">
    <property type="entry name" value="TETRATRICOPEPTIDE REPEAT PROTEIN 28"/>
    <property type="match status" value="1"/>
</dbReference>
<dbReference type="Proteomes" id="UP000264702">
    <property type="component" value="Unassembled WGS sequence"/>
</dbReference>
<keyword evidence="1" id="KW-0802">TPR repeat</keyword>
<name>A0A372ISP6_9BACT</name>
<comment type="caution">
    <text evidence="3">The sequence shown here is derived from an EMBL/GenBank/DDBJ whole genome shotgun (WGS) entry which is preliminary data.</text>
</comment>
<gene>
    <name evidence="3" type="ORF">D0Y96_06730</name>
</gene>
<proteinExistence type="predicted"/>
<evidence type="ECO:0000313" key="4">
    <source>
        <dbReference type="Proteomes" id="UP000264702"/>
    </source>
</evidence>
<dbReference type="InterPro" id="IPR019734">
    <property type="entry name" value="TPR_rpt"/>
</dbReference>
<dbReference type="Pfam" id="PF12770">
    <property type="entry name" value="CHAT"/>
    <property type="match status" value="1"/>
</dbReference>
<dbReference type="PANTHER" id="PTHR10098">
    <property type="entry name" value="RAPSYN-RELATED"/>
    <property type="match status" value="1"/>
</dbReference>
<dbReference type="Pfam" id="PF13424">
    <property type="entry name" value="TPR_12"/>
    <property type="match status" value="1"/>
</dbReference>
<reference evidence="3 4" key="1">
    <citation type="submission" date="2018-08" db="EMBL/GenBank/DDBJ databases">
        <title>Acidipila sp. 4G-K13, an acidobacterium isolated from forest soil.</title>
        <authorList>
            <person name="Gao Z.-H."/>
            <person name="Qiu L.-H."/>
        </authorList>
    </citation>
    <scope>NUCLEOTIDE SEQUENCE [LARGE SCALE GENOMIC DNA]</scope>
    <source>
        <strain evidence="3 4">4G-K13</strain>
    </source>
</reference>
<dbReference type="EMBL" id="QVQT01000002">
    <property type="protein sequence ID" value="RFU17801.1"/>
    <property type="molecule type" value="Genomic_DNA"/>
</dbReference>
<dbReference type="InterPro" id="IPR011990">
    <property type="entry name" value="TPR-like_helical_dom_sf"/>
</dbReference>
<dbReference type="InterPro" id="IPR024983">
    <property type="entry name" value="CHAT_dom"/>
</dbReference>
<dbReference type="SMART" id="SM00028">
    <property type="entry name" value="TPR"/>
    <property type="match status" value="6"/>
</dbReference>
<sequence length="781" mass="86248">MAHELSLEFEKTRPRWAWKFRFLEATIRLQQGRSSDALVILKTQLPPKAMSDDLLIRQRMLQAWAYVSQGSISQAEQELQRARILCSDDRCPLRGELLGISGIVSINRGDLSDAELKFQQSLAVARHQQDKYLEVRALSNLGVVALREEHFDEALDRMNESSDIARSIRARLHLERNLGNIGWAYHEMGDYERALASYEQAREQAEKLGAVQDQVKWTAAAGHDTWYLGNLKDAIGLHQKALVLAEAIHDAPDIAAIQVNLAYLAFQSGETDAARSYAAAALNTAQSIHDQRAMLDLQTLQGAIADKTGDHSAALKAFLQVHASSTPYPDLHWDLEDRIAGVYAEQNQAAATDTWYKKAIGSFEAQRPPVASEESSLPFFANGDKIYSDYAGWLIRRGKTEDALRLLDFGRARTLEMGLGVTAKLPHSLFEQGLDPKAVARKLHGVILSWWLGDDESWLWAVSGSQVRFYRLPPKAEIAARIRAYGDAILSSSDVVATGDRNGLALYNMLIAPAAAMIPKGSKVFIISDGSLDELNFETLLVPRPVPHFWIEDVTLTSADSLRMLNAFATHRAAKTPKDLLLIGNPVSPGAEYENLPNAATELQDVEDHFPAAKRLVLTGRQAVPAAYAASDPAEFSYIHFVAHGMASRLSPLDSAVVLSRTPGDPDNFKLYARNIIRHPIHADLVTISACYGSGSREYAGEGLIGLSWAFLRAGSHYVIGTLWEANDASTPQLMDRLYSALAQGQAPDSALRDAKLSVIHSRSIYRKPLYWATFQLYGGV</sequence>
<evidence type="ECO:0000259" key="2">
    <source>
        <dbReference type="Pfam" id="PF12770"/>
    </source>
</evidence>
<dbReference type="AlphaFoldDB" id="A0A372ISP6"/>
<dbReference type="SUPFAM" id="SSF48452">
    <property type="entry name" value="TPR-like"/>
    <property type="match status" value="2"/>
</dbReference>